<dbReference type="AlphaFoldDB" id="A0A5B7EUF8"/>
<evidence type="ECO:0000256" key="1">
    <source>
        <dbReference type="SAM" id="MobiDB-lite"/>
    </source>
</evidence>
<feature type="region of interest" description="Disordered" evidence="1">
    <location>
        <begin position="1"/>
        <end position="21"/>
    </location>
</feature>
<evidence type="ECO:0000313" key="2">
    <source>
        <dbReference type="EMBL" id="MPC38311.1"/>
    </source>
</evidence>
<proteinExistence type="predicted"/>
<dbReference type="EMBL" id="VSRR010004036">
    <property type="protein sequence ID" value="MPC38311.1"/>
    <property type="molecule type" value="Genomic_DNA"/>
</dbReference>
<evidence type="ECO:0000313" key="3">
    <source>
        <dbReference type="Proteomes" id="UP000324222"/>
    </source>
</evidence>
<gene>
    <name evidence="2" type="ORF">E2C01_031816</name>
</gene>
<name>A0A5B7EUF8_PORTR</name>
<accession>A0A5B7EUF8</accession>
<keyword evidence="3" id="KW-1185">Reference proteome</keyword>
<protein>
    <submittedName>
        <fullName evidence="2">Uncharacterized protein</fullName>
    </submittedName>
</protein>
<organism evidence="2 3">
    <name type="scientific">Portunus trituberculatus</name>
    <name type="common">Swimming crab</name>
    <name type="synonym">Neptunus trituberculatus</name>
    <dbReference type="NCBI Taxonomy" id="210409"/>
    <lineage>
        <taxon>Eukaryota</taxon>
        <taxon>Metazoa</taxon>
        <taxon>Ecdysozoa</taxon>
        <taxon>Arthropoda</taxon>
        <taxon>Crustacea</taxon>
        <taxon>Multicrustacea</taxon>
        <taxon>Malacostraca</taxon>
        <taxon>Eumalacostraca</taxon>
        <taxon>Eucarida</taxon>
        <taxon>Decapoda</taxon>
        <taxon>Pleocyemata</taxon>
        <taxon>Brachyura</taxon>
        <taxon>Eubrachyura</taxon>
        <taxon>Portunoidea</taxon>
        <taxon>Portunidae</taxon>
        <taxon>Portuninae</taxon>
        <taxon>Portunus</taxon>
    </lineage>
</organism>
<comment type="caution">
    <text evidence="2">The sequence shown here is derived from an EMBL/GenBank/DDBJ whole genome shotgun (WGS) entry which is preliminary data.</text>
</comment>
<reference evidence="2 3" key="1">
    <citation type="submission" date="2019-05" db="EMBL/GenBank/DDBJ databases">
        <title>Another draft genome of Portunus trituberculatus and its Hox gene families provides insights of decapod evolution.</title>
        <authorList>
            <person name="Jeong J.-H."/>
            <person name="Song I."/>
            <person name="Kim S."/>
            <person name="Choi T."/>
            <person name="Kim D."/>
            <person name="Ryu S."/>
            <person name="Kim W."/>
        </authorList>
    </citation>
    <scope>NUCLEOTIDE SEQUENCE [LARGE SCALE GENOMIC DNA]</scope>
    <source>
        <tissue evidence="2">Muscle</tissue>
    </source>
</reference>
<feature type="compositionally biased region" description="Basic residues" evidence="1">
    <location>
        <begin position="1"/>
        <end position="12"/>
    </location>
</feature>
<dbReference type="Proteomes" id="UP000324222">
    <property type="component" value="Unassembled WGS sequence"/>
</dbReference>
<sequence>MNERKRVPHSFHKPTGLHQTVTKGMSGVKDLQTTLHSHSTLTPLTHRCIEEREGVSGKTNR</sequence>